<dbReference type="InterPro" id="IPR050570">
    <property type="entry name" value="Cell_wall_metabolism_enzyme"/>
</dbReference>
<evidence type="ECO:0000313" key="3">
    <source>
        <dbReference type="EMBL" id="MCV2884406.1"/>
    </source>
</evidence>
<dbReference type="PANTHER" id="PTHR21666:SF270">
    <property type="entry name" value="MUREIN HYDROLASE ACTIVATOR ENVC"/>
    <property type="match status" value="1"/>
</dbReference>
<dbReference type="InterPro" id="IPR016047">
    <property type="entry name" value="M23ase_b-sheet_dom"/>
</dbReference>
<sequence>MLPLVTVSGFALAQDDQDALKDIQREIKQKQQKIEQQLRQARELEQRLKKAELEIAETAKQLNRTQGQIAQNQDEKKSLEKKQRALIKQLKQQEGILAKQIRSAYMTGNHDYAKMIFNQENAGRFERVITYYKYLNAARQSEIETFRDTVASLKEVEANIAQKLDQLNKLLESQTEQKSKLALQQSERKGTLNQIEKAIDSEAAKIEQLQINEQALIKALEAAALAAQKAREAKAIPEMKGLASLKGRLLRPTSGRVQRLYGKRRQGQVRWKGVLINSQAGNSVKSIHDGKVLYADWLRGFGLVTVIDHGRGYMSLYGHNQALLKQVGDSVQAGETIALVGQSGGQSAPNLYFEIRHKGKALNPSAWVK</sequence>
<proteinExistence type="predicted"/>
<dbReference type="RefSeq" id="WP_263711654.1">
    <property type="nucleotide sequence ID" value="NZ_JAOWKX010000003.1"/>
</dbReference>
<dbReference type="EMBL" id="JAOWKX010000003">
    <property type="protein sequence ID" value="MCV2884406.1"/>
    <property type="molecule type" value="Genomic_DNA"/>
</dbReference>
<dbReference type="Pfam" id="PF01551">
    <property type="entry name" value="Peptidase_M23"/>
    <property type="match status" value="1"/>
</dbReference>
<evidence type="ECO:0000259" key="2">
    <source>
        <dbReference type="Pfam" id="PF01551"/>
    </source>
</evidence>
<feature type="coiled-coil region" evidence="1">
    <location>
        <begin position="153"/>
        <end position="212"/>
    </location>
</feature>
<gene>
    <name evidence="3" type="ORF">OE749_06830</name>
</gene>
<keyword evidence="4" id="KW-1185">Reference proteome</keyword>
<dbReference type="CDD" id="cd12797">
    <property type="entry name" value="M23_peptidase"/>
    <property type="match status" value="1"/>
</dbReference>
<feature type="coiled-coil region" evidence="1">
    <location>
        <begin position="13"/>
        <end position="96"/>
    </location>
</feature>
<dbReference type="Gene3D" id="2.70.70.10">
    <property type="entry name" value="Glucose Permease (Domain IIA)"/>
    <property type="match status" value="1"/>
</dbReference>
<comment type="caution">
    <text evidence="3">The sequence shown here is derived from an EMBL/GenBank/DDBJ whole genome shotgun (WGS) entry which is preliminary data.</text>
</comment>
<feature type="domain" description="M23ase beta-sheet core" evidence="2">
    <location>
        <begin position="271"/>
        <end position="364"/>
    </location>
</feature>
<name>A0ABT3A6U8_9ALTE</name>
<protein>
    <submittedName>
        <fullName evidence="3">Peptidoglycan DD-metalloendopeptidase family protein</fullName>
    </submittedName>
</protein>
<evidence type="ECO:0000256" key="1">
    <source>
        <dbReference type="SAM" id="Coils"/>
    </source>
</evidence>
<organism evidence="3 4">
    <name type="scientific">Fluctibacter corallii</name>
    <dbReference type="NCBI Taxonomy" id="2984329"/>
    <lineage>
        <taxon>Bacteria</taxon>
        <taxon>Pseudomonadati</taxon>
        <taxon>Pseudomonadota</taxon>
        <taxon>Gammaproteobacteria</taxon>
        <taxon>Alteromonadales</taxon>
        <taxon>Alteromonadaceae</taxon>
        <taxon>Fluctibacter</taxon>
    </lineage>
</organism>
<dbReference type="Proteomes" id="UP001652504">
    <property type="component" value="Unassembled WGS sequence"/>
</dbReference>
<accession>A0ABT3A6U8</accession>
<keyword evidence="1" id="KW-0175">Coiled coil</keyword>
<dbReference type="SUPFAM" id="SSF51261">
    <property type="entry name" value="Duplicated hybrid motif"/>
    <property type="match status" value="1"/>
</dbReference>
<dbReference type="Gene3D" id="6.10.250.3150">
    <property type="match status" value="1"/>
</dbReference>
<evidence type="ECO:0000313" key="4">
    <source>
        <dbReference type="Proteomes" id="UP001652504"/>
    </source>
</evidence>
<dbReference type="InterPro" id="IPR011055">
    <property type="entry name" value="Dup_hybrid_motif"/>
</dbReference>
<reference evidence="3 4" key="1">
    <citation type="submission" date="2022-10" db="EMBL/GenBank/DDBJ databases">
        <title>Aestuariibacter sp. AA17 isolated from Montipora capitata coral fragment.</title>
        <authorList>
            <person name="Emsley S.A."/>
            <person name="Pfannmuller K.M."/>
            <person name="Loughran R.M."/>
            <person name="Shlafstein M."/>
            <person name="Papke E."/>
            <person name="Saw J.H."/>
            <person name="Ushijima B."/>
            <person name="Videau P."/>
        </authorList>
    </citation>
    <scope>NUCLEOTIDE SEQUENCE [LARGE SCALE GENOMIC DNA]</scope>
    <source>
        <strain evidence="3 4">AA17</strain>
    </source>
</reference>
<dbReference type="PANTHER" id="PTHR21666">
    <property type="entry name" value="PEPTIDASE-RELATED"/>
    <property type="match status" value="1"/>
</dbReference>